<dbReference type="EMBL" id="UAQE01000001">
    <property type="protein sequence ID" value="SPT96457.1"/>
    <property type="molecule type" value="Genomic_DNA"/>
</dbReference>
<accession>A0A2X0YME2</accession>
<protein>
    <submittedName>
        <fullName evidence="1">Uncharacterized protein</fullName>
    </submittedName>
</protein>
<evidence type="ECO:0000313" key="1">
    <source>
        <dbReference type="EMBL" id="SPT96457.1"/>
    </source>
</evidence>
<organism evidence="1 2">
    <name type="scientific">Lysinibacillus capsici</name>
    <dbReference type="NCBI Taxonomy" id="2115968"/>
    <lineage>
        <taxon>Bacteria</taxon>
        <taxon>Bacillati</taxon>
        <taxon>Bacillota</taxon>
        <taxon>Bacilli</taxon>
        <taxon>Bacillales</taxon>
        <taxon>Bacillaceae</taxon>
        <taxon>Lysinibacillus</taxon>
    </lineage>
</organism>
<dbReference type="AlphaFoldDB" id="A0A2X0YME2"/>
<name>A0A2X0YME2_9BACI</name>
<sequence length="57" mass="6733">MSKINKKLVREVAEDHNISQKFLEDLLKTSDELSYNKTTPGERIEEYYKLLKFAVNN</sequence>
<dbReference type="Proteomes" id="UP000251431">
    <property type="component" value="Unassembled WGS sequence"/>
</dbReference>
<dbReference type="RefSeq" id="WP_181574607.1">
    <property type="nucleotide sequence ID" value="NZ_UAQE01000001.1"/>
</dbReference>
<reference evidence="1 2" key="1">
    <citation type="submission" date="2018-06" db="EMBL/GenBank/DDBJ databases">
        <authorList>
            <consortium name="Pathogen Informatics"/>
            <person name="Doyle S."/>
        </authorList>
    </citation>
    <scope>NUCLEOTIDE SEQUENCE [LARGE SCALE GENOMIC DNA]</scope>
    <source>
        <strain evidence="1 2">NCTC7582</strain>
    </source>
</reference>
<proteinExistence type="predicted"/>
<gene>
    <name evidence="1" type="ORF">NCTC7582_00528</name>
</gene>
<evidence type="ECO:0000313" key="2">
    <source>
        <dbReference type="Proteomes" id="UP000251431"/>
    </source>
</evidence>